<keyword evidence="2" id="KW-1133">Transmembrane helix</keyword>
<protein>
    <submittedName>
        <fullName evidence="3">Uncharacterized protein</fullName>
    </submittedName>
</protein>
<evidence type="ECO:0000256" key="1">
    <source>
        <dbReference type="SAM" id="Coils"/>
    </source>
</evidence>
<name>A0A1E7QJR5_WOLPI</name>
<evidence type="ECO:0000313" key="3">
    <source>
        <dbReference type="EMBL" id="OEY86479.1"/>
    </source>
</evidence>
<keyword evidence="1" id="KW-0175">Coiled coil</keyword>
<proteinExistence type="predicted"/>
<dbReference type="RefSeq" id="WP_070065220.1">
    <property type="nucleotide sequence ID" value="NZ_MJMG01000009.1"/>
</dbReference>
<keyword evidence="2" id="KW-0472">Membrane</keyword>
<gene>
    <name evidence="3" type="ORF">BIY23_03545</name>
</gene>
<comment type="caution">
    <text evidence="3">The sequence shown here is derived from an EMBL/GenBank/DDBJ whole genome shotgun (WGS) entry which is preliminary data.</text>
</comment>
<dbReference type="EMBL" id="MJMG01000009">
    <property type="protein sequence ID" value="OEY86479.1"/>
    <property type="molecule type" value="Genomic_DNA"/>
</dbReference>
<evidence type="ECO:0000256" key="2">
    <source>
        <dbReference type="SAM" id="Phobius"/>
    </source>
</evidence>
<reference evidence="3 4" key="1">
    <citation type="submission" date="2016-09" db="EMBL/GenBank/DDBJ databases">
        <title>Genomic evidence for plant-parasitic nematodes as the earliest Wolbachia hosts.</title>
        <authorList>
            <person name="Brown A.M."/>
            <person name="Wasala S.K."/>
            <person name="Howe D.K."/>
            <person name="Peetz A.B."/>
            <person name="Zasada I.A."/>
            <person name="Denver D.R."/>
        </authorList>
    </citation>
    <scope>NUCLEOTIDE SEQUENCE [LARGE SCALE GENOMIC DNA]</scope>
    <source>
        <strain evidence="4">wPpe</strain>
    </source>
</reference>
<accession>A0A1E7QJR5</accession>
<feature type="transmembrane region" description="Helical" evidence="2">
    <location>
        <begin position="7"/>
        <end position="25"/>
    </location>
</feature>
<keyword evidence="2" id="KW-0812">Transmembrane</keyword>
<evidence type="ECO:0000313" key="4">
    <source>
        <dbReference type="Proteomes" id="UP000175679"/>
    </source>
</evidence>
<feature type="transmembrane region" description="Helical" evidence="2">
    <location>
        <begin position="31"/>
        <end position="49"/>
    </location>
</feature>
<dbReference type="Proteomes" id="UP000175679">
    <property type="component" value="Unassembled WGS sequence"/>
</dbReference>
<keyword evidence="4" id="KW-1185">Reference proteome</keyword>
<organism evidence="3 4">
    <name type="scientific">Wolbachia pipientis</name>
    <dbReference type="NCBI Taxonomy" id="955"/>
    <lineage>
        <taxon>Bacteria</taxon>
        <taxon>Pseudomonadati</taxon>
        <taxon>Pseudomonadota</taxon>
        <taxon>Alphaproteobacteria</taxon>
        <taxon>Rickettsiales</taxon>
        <taxon>Anaplasmataceae</taxon>
        <taxon>Wolbachieae</taxon>
        <taxon>Wolbachia</taxon>
    </lineage>
</organism>
<sequence>MKNASYFIAGTATVLTLTVYNIHYITSPVALALYLLSTLVIMVAAYKIGRNNQLKEDNQMLQDEITELKCKNLIRKERNLVEESQALKMQYIMCEEKLKESNNKIRKLKKSMNELLDSFNVFLLSTDKFNENAKQELEKGQKRSNLNKVSDLDCR</sequence>
<dbReference type="AlphaFoldDB" id="A0A1E7QJR5"/>
<feature type="coiled-coil region" evidence="1">
    <location>
        <begin position="51"/>
        <end position="118"/>
    </location>
</feature>